<evidence type="ECO:0000313" key="2">
    <source>
        <dbReference type="EMBL" id="GCC51840.1"/>
    </source>
</evidence>
<evidence type="ECO:0000259" key="1">
    <source>
        <dbReference type="Pfam" id="PF14534"/>
    </source>
</evidence>
<name>A0A401UAC7_9BACT</name>
<gene>
    <name evidence="2" type="ORF">SanaruYs_20690</name>
</gene>
<proteinExistence type="predicted"/>
<dbReference type="InterPro" id="IPR027843">
    <property type="entry name" value="DUF4440"/>
</dbReference>
<reference evidence="2 3" key="1">
    <citation type="submission" date="2018-11" db="EMBL/GenBank/DDBJ databases">
        <title>Chryseotalea sanarue gen. nov., sp., nov., a member of the family Cytophagaceae, isolated from a brackish lake in Hamamatsu Japan.</title>
        <authorList>
            <person name="Maejima Y."/>
            <person name="Iino T."/>
            <person name="Muraguchi Y."/>
            <person name="Fukuda K."/>
            <person name="Ohkuma M."/>
            <person name="Moriuchi R."/>
            <person name="Dohra H."/>
            <person name="Kimbara K."/>
            <person name="Shintani M."/>
        </authorList>
    </citation>
    <scope>NUCLEOTIDE SEQUENCE [LARGE SCALE GENOMIC DNA]</scope>
    <source>
        <strain evidence="2 3">Ys</strain>
    </source>
</reference>
<keyword evidence="3" id="KW-1185">Reference proteome</keyword>
<feature type="domain" description="DUF4440" evidence="1">
    <location>
        <begin position="24"/>
        <end position="132"/>
    </location>
</feature>
<dbReference type="OrthoDB" id="120856at2"/>
<dbReference type="Proteomes" id="UP000288227">
    <property type="component" value="Unassembled WGS sequence"/>
</dbReference>
<dbReference type="InterPro" id="IPR032710">
    <property type="entry name" value="NTF2-like_dom_sf"/>
</dbReference>
<dbReference type="Pfam" id="PF14534">
    <property type="entry name" value="DUF4440"/>
    <property type="match status" value="1"/>
</dbReference>
<dbReference type="RefSeq" id="WP_127122483.1">
    <property type="nucleotide sequence ID" value="NZ_BHXQ01000003.1"/>
</dbReference>
<protein>
    <submittedName>
        <fullName evidence="2">DUF4440 domain-containing protein</fullName>
    </submittedName>
</protein>
<comment type="caution">
    <text evidence="2">The sequence shown here is derived from an EMBL/GenBank/DDBJ whole genome shotgun (WGS) entry which is preliminary data.</text>
</comment>
<sequence>MKIVILFLFSYSFLAAQDQDFTAIRKVLAQQQQDWNSGKLESFMQGYWKSDSLKFISSRGINYGWQATLDGYKKGYPTTEAMGKLTFTIISIEKLSDESAMVIGKWHLLRTKDEPQGHFTLLWKKIDGRWVIVADHTS</sequence>
<dbReference type="EMBL" id="BHXQ01000003">
    <property type="protein sequence ID" value="GCC51840.1"/>
    <property type="molecule type" value="Genomic_DNA"/>
</dbReference>
<organism evidence="2 3">
    <name type="scientific">Chryseotalea sanaruensis</name>
    <dbReference type="NCBI Taxonomy" id="2482724"/>
    <lineage>
        <taxon>Bacteria</taxon>
        <taxon>Pseudomonadati</taxon>
        <taxon>Bacteroidota</taxon>
        <taxon>Cytophagia</taxon>
        <taxon>Cytophagales</taxon>
        <taxon>Chryseotaleaceae</taxon>
        <taxon>Chryseotalea</taxon>
    </lineage>
</organism>
<dbReference type="Gene3D" id="3.10.450.50">
    <property type="match status" value="1"/>
</dbReference>
<dbReference type="SUPFAM" id="SSF54427">
    <property type="entry name" value="NTF2-like"/>
    <property type="match status" value="1"/>
</dbReference>
<accession>A0A401UAC7</accession>
<dbReference type="AlphaFoldDB" id="A0A401UAC7"/>
<evidence type="ECO:0000313" key="3">
    <source>
        <dbReference type="Proteomes" id="UP000288227"/>
    </source>
</evidence>